<organism evidence="2 3">
    <name type="scientific">Xanthomonas rydalmerensis</name>
    <dbReference type="NCBI Taxonomy" id="3046274"/>
    <lineage>
        <taxon>Bacteria</taxon>
        <taxon>Pseudomonadati</taxon>
        <taxon>Pseudomonadota</taxon>
        <taxon>Gammaproteobacteria</taxon>
        <taxon>Lysobacterales</taxon>
        <taxon>Lysobacteraceae</taxon>
        <taxon>Xanthomonas</taxon>
    </lineage>
</organism>
<accession>A0ABZ0JHL9</accession>
<feature type="chain" id="PRO_5046488267" description="Biotin-protein ligase N-terminal domain-containing protein" evidence="1">
    <location>
        <begin position="19"/>
        <end position="249"/>
    </location>
</feature>
<evidence type="ECO:0000313" key="3">
    <source>
        <dbReference type="Proteomes" id="UP001302020"/>
    </source>
</evidence>
<sequence>MALLAVGLLALPAAPASAAVGAAPKVAVYRGAAGCRGCSEMVVDALRATGLPLTIVYVGEREPLHVTPATLHDVDLYIQPGGGQDIPAAYAALGDDGADALRDFVSGGKGFLGLCMGAYLADRDGIGLVDVALQSEVGRPRSGIDDEGDHTIAIRWDGTWQRVYYQDGPFLTGSAADGFVPIAQYGNGDVAIARYRHGRGTVVLAGPHPEADERWMDEAGDVAPQDNLRRLLRLFPGLGARAEAPPPVR</sequence>
<evidence type="ECO:0008006" key="4">
    <source>
        <dbReference type="Google" id="ProtNLM"/>
    </source>
</evidence>
<protein>
    <recommendedName>
        <fullName evidence="4">Biotin-protein ligase N-terminal domain-containing protein</fullName>
    </recommendedName>
</protein>
<keyword evidence="3" id="KW-1185">Reference proteome</keyword>
<feature type="signal peptide" evidence="1">
    <location>
        <begin position="1"/>
        <end position="18"/>
    </location>
</feature>
<keyword evidence="1" id="KW-0732">Signal</keyword>
<name>A0ABZ0JHL9_9XANT</name>
<dbReference type="Gene3D" id="3.40.50.880">
    <property type="match status" value="1"/>
</dbReference>
<proteinExistence type="predicted"/>
<dbReference type="EMBL" id="CP126172">
    <property type="protein sequence ID" value="WOS39311.1"/>
    <property type="molecule type" value="Genomic_DNA"/>
</dbReference>
<dbReference type="PIRSF" id="PIRSF016642">
    <property type="entry name" value="UCP016642"/>
    <property type="match status" value="1"/>
</dbReference>
<evidence type="ECO:0000256" key="1">
    <source>
        <dbReference type="SAM" id="SignalP"/>
    </source>
</evidence>
<dbReference type="Proteomes" id="UP001302020">
    <property type="component" value="Chromosome"/>
</dbReference>
<dbReference type="PROSITE" id="PS51273">
    <property type="entry name" value="GATASE_TYPE_1"/>
    <property type="match status" value="1"/>
</dbReference>
<dbReference type="InterPro" id="IPR029062">
    <property type="entry name" value="Class_I_gatase-like"/>
</dbReference>
<reference evidence="2 3" key="1">
    <citation type="submission" date="2023-05" db="EMBL/GenBank/DDBJ databases">
        <title>Xanthomonas rydalmerenesis sp. nov., a novel Xanthomonas species isolated from Fragaria x ananassa.</title>
        <authorList>
            <person name="McKnight D.J.E."/>
            <person name="Wong-Bajracharya J."/>
            <person name="Okoh E.B."/>
            <person name="Snijders F."/>
            <person name="Lidbetter F."/>
            <person name="Webster J."/>
            <person name="Djordjevic S.P."/>
            <person name="Bogema D.R."/>
            <person name="Chapman T.A."/>
        </authorList>
    </citation>
    <scope>NUCLEOTIDE SEQUENCE [LARGE SCALE GENOMIC DNA]</scope>
    <source>
        <strain evidence="2 3">DAR34883</strain>
    </source>
</reference>
<evidence type="ECO:0000313" key="2">
    <source>
        <dbReference type="EMBL" id="WOS39311.1"/>
    </source>
</evidence>
<gene>
    <name evidence="2" type="ORF">QN243_12825</name>
</gene>
<dbReference type="SUPFAM" id="SSF52317">
    <property type="entry name" value="Class I glutamine amidotransferase-like"/>
    <property type="match status" value="1"/>
</dbReference>
<dbReference type="InterPro" id="IPR015834">
    <property type="entry name" value="UCP016642"/>
</dbReference>
<dbReference type="RefSeq" id="WP_317843352.1">
    <property type="nucleotide sequence ID" value="NZ_CP126170.1"/>
</dbReference>